<dbReference type="InterPro" id="IPR005598">
    <property type="entry name" value="ATP_synth_I"/>
</dbReference>
<evidence type="ECO:0000256" key="3">
    <source>
        <dbReference type="ARBA" id="ARBA00022692"/>
    </source>
</evidence>
<gene>
    <name evidence="7" type="ORF">B1806_13230</name>
</gene>
<evidence type="ECO:0008006" key="9">
    <source>
        <dbReference type="Google" id="ProtNLM"/>
    </source>
</evidence>
<dbReference type="AlphaFoldDB" id="A0A4S3KIE9"/>
<feature type="transmembrane region" description="Helical" evidence="6">
    <location>
        <begin position="101"/>
        <end position="122"/>
    </location>
</feature>
<keyword evidence="2" id="KW-1003">Cell membrane</keyword>
<feature type="transmembrane region" description="Helical" evidence="6">
    <location>
        <begin position="74"/>
        <end position="95"/>
    </location>
</feature>
<evidence type="ECO:0000256" key="6">
    <source>
        <dbReference type="SAM" id="Phobius"/>
    </source>
</evidence>
<keyword evidence="8" id="KW-1185">Reference proteome</keyword>
<protein>
    <recommendedName>
        <fullName evidence="9">F0F1 ATP synthase assembly protein I</fullName>
    </recommendedName>
</protein>
<evidence type="ECO:0000256" key="5">
    <source>
        <dbReference type="ARBA" id="ARBA00023136"/>
    </source>
</evidence>
<evidence type="ECO:0000256" key="2">
    <source>
        <dbReference type="ARBA" id="ARBA00022475"/>
    </source>
</evidence>
<organism evidence="7 8">
    <name type="scientific">Metallibacterium scheffleri</name>
    <dbReference type="NCBI Taxonomy" id="993689"/>
    <lineage>
        <taxon>Bacteria</taxon>
        <taxon>Pseudomonadati</taxon>
        <taxon>Pseudomonadota</taxon>
        <taxon>Gammaproteobacteria</taxon>
        <taxon>Lysobacterales</taxon>
        <taxon>Rhodanobacteraceae</taxon>
        <taxon>Metallibacterium</taxon>
    </lineage>
</organism>
<feature type="transmembrane region" description="Helical" evidence="6">
    <location>
        <begin position="12"/>
        <end position="33"/>
    </location>
</feature>
<keyword evidence="5 6" id="KW-0472">Membrane</keyword>
<comment type="caution">
    <text evidence="7">The sequence shown here is derived from an EMBL/GenBank/DDBJ whole genome shotgun (WGS) entry which is preliminary data.</text>
</comment>
<evidence type="ECO:0000256" key="1">
    <source>
        <dbReference type="ARBA" id="ARBA00004651"/>
    </source>
</evidence>
<dbReference type="Pfam" id="PF03899">
    <property type="entry name" value="ATP-synt_I"/>
    <property type="match status" value="1"/>
</dbReference>
<dbReference type="EMBL" id="MWQO01000050">
    <property type="protein sequence ID" value="THD08340.1"/>
    <property type="molecule type" value="Genomic_DNA"/>
</dbReference>
<evidence type="ECO:0000313" key="7">
    <source>
        <dbReference type="EMBL" id="THD08340.1"/>
    </source>
</evidence>
<keyword evidence="4 6" id="KW-1133">Transmembrane helix</keyword>
<sequence>MHSSIAGGRRFALRSVALQLGATVLLAVTWAVAQGMPAALAACFGGGAVALGNALFALRVFAVRVAPARQVLRGIYAGEALKLGLALSLLYVAIAVLKLPFLPLLAGLVLAQIVFWVALVAIR</sequence>
<comment type="subcellular location">
    <subcellularLocation>
        <location evidence="1">Cell membrane</location>
        <topology evidence="1">Multi-pass membrane protein</topology>
    </subcellularLocation>
</comment>
<dbReference type="GO" id="GO:0005886">
    <property type="term" value="C:plasma membrane"/>
    <property type="evidence" value="ECO:0007669"/>
    <property type="project" value="UniProtKB-SubCell"/>
</dbReference>
<evidence type="ECO:0000313" key="8">
    <source>
        <dbReference type="Proteomes" id="UP000307749"/>
    </source>
</evidence>
<evidence type="ECO:0000256" key="4">
    <source>
        <dbReference type="ARBA" id="ARBA00022989"/>
    </source>
</evidence>
<dbReference type="Proteomes" id="UP000307749">
    <property type="component" value="Unassembled WGS sequence"/>
</dbReference>
<name>A0A4S3KIE9_9GAMM</name>
<feature type="transmembrane region" description="Helical" evidence="6">
    <location>
        <begin position="39"/>
        <end position="62"/>
    </location>
</feature>
<dbReference type="STRING" id="993689.GCA_002077135_00564"/>
<keyword evidence="3 6" id="KW-0812">Transmembrane</keyword>
<proteinExistence type="predicted"/>
<dbReference type="RefSeq" id="WP_081125986.1">
    <property type="nucleotide sequence ID" value="NZ_LDOS01000001.1"/>
</dbReference>
<accession>A0A4S3KIE9</accession>
<reference evidence="7 8" key="1">
    <citation type="submission" date="2017-02" db="EMBL/GenBank/DDBJ databases">
        <title>Whole genome sequencing of Metallibacterium scheffleri DSM 24874 (T).</title>
        <authorList>
            <person name="Kumar S."/>
            <person name="Patil P."/>
            <person name="Patil P.B."/>
        </authorList>
    </citation>
    <scope>NUCLEOTIDE SEQUENCE [LARGE SCALE GENOMIC DNA]</scope>
    <source>
        <strain evidence="7 8">DSM 24874</strain>
    </source>
</reference>